<evidence type="ECO:0000256" key="2">
    <source>
        <dbReference type="PROSITE-ProRule" id="PRU00176"/>
    </source>
</evidence>
<dbReference type="OrthoDB" id="3800936at2759"/>
<dbReference type="SMART" id="SM00360">
    <property type="entry name" value="RRM"/>
    <property type="match status" value="3"/>
</dbReference>
<dbReference type="EnsemblMetazoa" id="XM_022811140">
    <property type="protein sequence ID" value="XP_022666875"/>
    <property type="gene ID" value="LOC111252758"/>
</dbReference>
<dbReference type="PROSITE" id="PS50102">
    <property type="entry name" value="RRM"/>
    <property type="match status" value="2"/>
</dbReference>
<evidence type="ECO:0000259" key="4">
    <source>
        <dbReference type="PROSITE" id="PS50102"/>
    </source>
</evidence>
<sequence>MAATDPSRPEVRSLQGFEEVRAVLKEFPQFEVVLDVSAVTFRLRGIVEANLDGACELHISGISNGTSLGQLALLFLGPDESSESLLCLTLQVDSKGSSSGEAIAMYGSKTDAINAELELSGLTLRDDGAKALKIRRVSHGQSSLSARGGSGENRPGTGSWPVRSFEGYRKVFEGVYCPKSVKDEIDKRETPHPPEMSRRLYVANIPKSKTQPEILEYFQRCFLGVTDVILYAYPGSERSRGFCFVEFSSVKCAMIAKEAIVASRPWGCNVVADWADPEYEPDEEVMKNVKVLYLKNIAATTTENDIRRAIEMRGVQVERVKVIRDFGFVHFITRGRAEAALEVCKDLVLHGQRLQVCWAKPPPDKHMREEVLRNRERRMWCFQAARGDGCCSQNPLFAPEHLHTSGYQLDAPSCRFTGCSGNRGRGDY</sequence>
<dbReference type="Proteomes" id="UP000594260">
    <property type="component" value="Unplaced"/>
</dbReference>
<feature type="domain" description="RRM" evidence="4">
    <location>
        <begin position="290"/>
        <end position="361"/>
    </location>
</feature>
<feature type="region of interest" description="Disordered" evidence="3">
    <location>
        <begin position="140"/>
        <end position="159"/>
    </location>
</feature>
<keyword evidence="1 2" id="KW-0694">RNA-binding</keyword>
<dbReference type="SUPFAM" id="SSF54928">
    <property type="entry name" value="RNA-binding domain, RBD"/>
    <property type="match status" value="2"/>
</dbReference>
<evidence type="ECO:0000313" key="6">
    <source>
        <dbReference type="Proteomes" id="UP000594260"/>
    </source>
</evidence>
<dbReference type="KEGG" id="vde:111252758"/>
<dbReference type="GO" id="GO:0003723">
    <property type="term" value="F:RNA binding"/>
    <property type="evidence" value="ECO:0007669"/>
    <property type="project" value="UniProtKB-UniRule"/>
</dbReference>
<dbReference type="InParanoid" id="A0A7M7MCT5"/>
<reference evidence="5" key="1">
    <citation type="submission" date="2021-01" db="UniProtKB">
        <authorList>
            <consortium name="EnsemblMetazoa"/>
        </authorList>
    </citation>
    <scope>IDENTIFICATION</scope>
</reference>
<accession>A0A7M7MCT5</accession>
<evidence type="ECO:0000256" key="1">
    <source>
        <dbReference type="ARBA" id="ARBA00022884"/>
    </source>
</evidence>
<dbReference type="RefSeq" id="XP_022666875.1">
    <property type="nucleotide sequence ID" value="XM_022811140.1"/>
</dbReference>
<dbReference type="Pfam" id="PF00076">
    <property type="entry name" value="RRM_1"/>
    <property type="match status" value="2"/>
</dbReference>
<feature type="domain" description="RRM" evidence="4">
    <location>
        <begin position="198"/>
        <end position="277"/>
    </location>
</feature>
<evidence type="ECO:0000313" key="5">
    <source>
        <dbReference type="EnsemblMetazoa" id="XP_022666875"/>
    </source>
</evidence>
<dbReference type="InterPro" id="IPR035979">
    <property type="entry name" value="RBD_domain_sf"/>
</dbReference>
<protein>
    <recommendedName>
        <fullName evidence="4">RRM domain-containing protein</fullName>
    </recommendedName>
</protein>
<proteinExistence type="predicted"/>
<dbReference type="InterPro" id="IPR000504">
    <property type="entry name" value="RRM_dom"/>
</dbReference>
<dbReference type="AlphaFoldDB" id="A0A7M7MCT5"/>
<organism evidence="5 6">
    <name type="scientific">Varroa destructor</name>
    <name type="common">Honeybee mite</name>
    <dbReference type="NCBI Taxonomy" id="109461"/>
    <lineage>
        <taxon>Eukaryota</taxon>
        <taxon>Metazoa</taxon>
        <taxon>Ecdysozoa</taxon>
        <taxon>Arthropoda</taxon>
        <taxon>Chelicerata</taxon>
        <taxon>Arachnida</taxon>
        <taxon>Acari</taxon>
        <taxon>Parasitiformes</taxon>
        <taxon>Mesostigmata</taxon>
        <taxon>Gamasina</taxon>
        <taxon>Dermanyssoidea</taxon>
        <taxon>Varroidae</taxon>
        <taxon>Varroa</taxon>
    </lineage>
</organism>
<dbReference type="Gene3D" id="3.30.70.330">
    <property type="match status" value="2"/>
</dbReference>
<name>A0A7M7MCT5_VARDE</name>
<evidence type="ECO:0000256" key="3">
    <source>
        <dbReference type="SAM" id="MobiDB-lite"/>
    </source>
</evidence>
<dbReference type="GeneID" id="111252758"/>
<dbReference type="PANTHER" id="PTHR21245">
    <property type="entry name" value="HETEROGENEOUS NUCLEAR RIBONUCLEOPROTEIN"/>
    <property type="match status" value="1"/>
</dbReference>
<keyword evidence="6" id="KW-1185">Reference proteome</keyword>
<dbReference type="InterPro" id="IPR012677">
    <property type="entry name" value="Nucleotide-bd_a/b_plait_sf"/>
</dbReference>